<sequence>MVHSSSRYYYDTLELDTVRDNERHNECSQLEWPLTSDDQIWARRPIVIASYNVLVLATLNIIAIVGILIYLLVNSNTSTDSEFALYKNTRFKDCAAVVPDASNCSAILTTWMKESGSGHGAYYANLGRFYILGTQVTTENKVSYDWCQTVSCFNDYKVIPSSANDSAMGITALHGWWFVILSAWTTIWSLRKTSPWFHKKTRTKSCRGWRELGIIDWLAIVYHLCGPLVVWWVSFADSIISPVPWPTLSLISWLTTWGYSSLLQYHPYSCIFARVPRIARALPWIFGLLAILQCAATFYLAVTDESMTGGTKNIYDSYTCLAAQITTAPGTSTCSAEQICSKEWLFSAPYFNLPGDMGKGLPFGLCVTGLVIAIVAPAVIIMAKISINSEISFKRYYRKWSPLLCLSFLAIATILLIGLWYPIELGRSWNRRKADALVAYDVECNVVHVALSPWRFYLDVNRYARWLRVVRLWFGV</sequence>
<feature type="transmembrane region" description="Helical" evidence="1">
    <location>
        <begin position="361"/>
        <end position="383"/>
    </location>
</feature>
<feature type="transmembrane region" description="Helical" evidence="1">
    <location>
        <begin position="174"/>
        <end position="191"/>
    </location>
</feature>
<evidence type="ECO:0000256" key="1">
    <source>
        <dbReference type="SAM" id="Phobius"/>
    </source>
</evidence>
<protein>
    <submittedName>
        <fullName evidence="2">Uncharacterized protein</fullName>
    </submittedName>
</protein>
<dbReference type="AlphaFoldDB" id="A0A1Q5TIU1"/>
<keyword evidence="1" id="KW-0812">Transmembrane</keyword>
<proteinExistence type="predicted"/>
<evidence type="ECO:0000313" key="3">
    <source>
        <dbReference type="Proteomes" id="UP000186955"/>
    </source>
</evidence>
<feature type="transmembrane region" description="Helical" evidence="1">
    <location>
        <begin position="239"/>
        <end position="260"/>
    </location>
</feature>
<feature type="transmembrane region" description="Helical" evidence="1">
    <location>
        <begin position="403"/>
        <end position="423"/>
    </location>
</feature>
<feature type="transmembrane region" description="Helical" evidence="1">
    <location>
        <begin position="281"/>
        <end position="302"/>
    </location>
</feature>
<feature type="transmembrane region" description="Helical" evidence="1">
    <location>
        <begin position="212"/>
        <end position="233"/>
    </location>
</feature>
<keyword evidence="3" id="KW-1185">Reference proteome</keyword>
<keyword evidence="1" id="KW-1133">Transmembrane helix</keyword>
<gene>
    <name evidence="2" type="ORF">PENSUB_7995</name>
</gene>
<reference evidence="2 3" key="1">
    <citation type="submission" date="2016-10" db="EMBL/GenBank/DDBJ databases">
        <title>Genome sequence of the ascomycete fungus Penicillium subrubescens.</title>
        <authorList>
            <person name="De Vries R.P."/>
            <person name="Peng M."/>
            <person name="Dilokpimol A."/>
            <person name="Hilden K."/>
            <person name="Makela M.R."/>
            <person name="Grigoriev I."/>
            <person name="Riley R."/>
            <person name="Granchi Z."/>
        </authorList>
    </citation>
    <scope>NUCLEOTIDE SEQUENCE [LARGE SCALE GENOMIC DNA]</scope>
    <source>
        <strain evidence="2 3">CBS 132785</strain>
    </source>
</reference>
<dbReference type="Proteomes" id="UP000186955">
    <property type="component" value="Unassembled WGS sequence"/>
</dbReference>
<name>A0A1Q5TIU1_9EURO</name>
<accession>A0A1Q5TIU1</accession>
<comment type="caution">
    <text evidence="2">The sequence shown here is derived from an EMBL/GenBank/DDBJ whole genome shotgun (WGS) entry which is preliminary data.</text>
</comment>
<evidence type="ECO:0000313" key="2">
    <source>
        <dbReference type="EMBL" id="OKP00129.1"/>
    </source>
</evidence>
<keyword evidence="1" id="KW-0472">Membrane</keyword>
<dbReference type="EMBL" id="MNBE01000650">
    <property type="protein sequence ID" value="OKP00129.1"/>
    <property type="molecule type" value="Genomic_DNA"/>
</dbReference>
<organism evidence="2 3">
    <name type="scientific">Penicillium subrubescens</name>
    <dbReference type="NCBI Taxonomy" id="1316194"/>
    <lineage>
        <taxon>Eukaryota</taxon>
        <taxon>Fungi</taxon>
        <taxon>Dikarya</taxon>
        <taxon>Ascomycota</taxon>
        <taxon>Pezizomycotina</taxon>
        <taxon>Eurotiomycetes</taxon>
        <taxon>Eurotiomycetidae</taxon>
        <taxon>Eurotiales</taxon>
        <taxon>Aspergillaceae</taxon>
        <taxon>Penicillium</taxon>
    </lineage>
</organism>
<feature type="transmembrane region" description="Helical" evidence="1">
    <location>
        <begin position="53"/>
        <end position="73"/>
    </location>
</feature>